<comment type="caution">
    <text evidence="3">The sequence shown here is derived from an EMBL/GenBank/DDBJ whole genome shotgun (WGS) entry which is preliminary data.</text>
</comment>
<keyword evidence="2" id="KW-0732">Signal</keyword>
<dbReference type="PROSITE" id="PS51257">
    <property type="entry name" value="PROKAR_LIPOPROTEIN"/>
    <property type="match status" value="1"/>
</dbReference>
<proteinExistence type="predicted"/>
<accession>A0A9P6HWD9</accession>
<evidence type="ECO:0000313" key="3">
    <source>
        <dbReference type="EMBL" id="KAF9792956.1"/>
    </source>
</evidence>
<dbReference type="OrthoDB" id="10518959at2759"/>
<feature type="region of interest" description="Disordered" evidence="1">
    <location>
        <begin position="41"/>
        <end position="66"/>
    </location>
</feature>
<feature type="chain" id="PRO_5040199003" evidence="2">
    <location>
        <begin position="23"/>
        <end position="66"/>
    </location>
</feature>
<organism evidence="3 4">
    <name type="scientific">Thelephora terrestris</name>
    <dbReference type="NCBI Taxonomy" id="56493"/>
    <lineage>
        <taxon>Eukaryota</taxon>
        <taxon>Fungi</taxon>
        <taxon>Dikarya</taxon>
        <taxon>Basidiomycota</taxon>
        <taxon>Agaricomycotina</taxon>
        <taxon>Agaricomycetes</taxon>
        <taxon>Thelephorales</taxon>
        <taxon>Thelephoraceae</taxon>
        <taxon>Thelephora</taxon>
    </lineage>
</organism>
<evidence type="ECO:0000256" key="1">
    <source>
        <dbReference type="SAM" id="MobiDB-lite"/>
    </source>
</evidence>
<protein>
    <submittedName>
        <fullName evidence="3">Uncharacterized protein</fullName>
    </submittedName>
</protein>
<dbReference type="AlphaFoldDB" id="A0A9P6HWD9"/>
<sequence>MYSKWIVFVLTLLSCMFLMAAAAPVADGDAGPAKRLQELQARRDGIVARRATPVNNAKRTKPSRKP</sequence>
<gene>
    <name evidence="3" type="ORF">BJ322DRAFT_1103400</name>
</gene>
<reference evidence="3" key="2">
    <citation type="submission" date="2020-11" db="EMBL/GenBank/DDBJ databases">
        <authorList>
            <consortium name="DOE Joint Genome Institute"/>
            <person name="Kuo A."/>
            <person name="Miyauchi S."/>
            <person name="Kiss E."/>
            <person name="Drula E."/>
            <person name="Kohler A."/>
            <person name="Sanchez-Garcia M."/>
            <person name="Andreopoulos B."/>
            <person name="Barry K.W."/>
            <person name="Bonito G."/>
            <person name="Buee M."/>
            <person name="Carver A."/>
            <person name="Chen C."/>
            <person name="Cichocki N."/>
            <person name="Clum A."/>
            <person name="Culley D."/>
            <person name="Crous P.W."/>
            <person name="Fauchery L."/>
            <person name="Girlanda M."/>
            <person name="Hayes R."/>
            <person name="Keri Z."/>
            <person name="Labutti K."/>
            <person name="Lipzen A."/>
            <person name="Lombard V."/>
            <person name="Magnuson J."/>
            <person name="Maillard F."/>
            <person name="Morin E."/>
            <person name="Murat C."/>
            <person name="Nolan M."/>
            <person name="Ohm R."/>
            <person name="Pangilinan J."/>
            <person name="Pereira M."/>
            <person name="Perotto S."/>
            <person name="Peter M."/>
            <person name="Riley R."/>
            <person name="Sitrit Y."/>
            <person name="Stielow B."/>
            <person name="Szollosi G."/>
            <person name="Zifcakova L."/>
            <person name="Stursova M."/>
            <person name="Spatafora J.W."/>
            <person name="Tedersoo L."/>
            <person name="Vaario L.-M."/>
            <person name="Yamada A."/>
            <person name="Yan M."/>
            <person name="Wang P."/>
            <person name="Xu J."/>
            <person name="Bruns T."/>
            <person name="Baldrian P."/>
            <person name="Vilgalys R."/>
            <person name="Henrissat B."/>
            <person name="Grigoriev I.V."/>
            <person name="Hibbett D."/>
            <person name="Nagy L.G."/>
            <person name="Martin F.M."/>
        </authorList>
    </citation>
    <scope>NUCLEOTIDE SEQUENCE</scope>
    <source>
        <strain evidence="3">UH-Tt-Lm1</strain>
    </source>
</reference>
<name>A0A9P6HWD9_9AGAM</name>
<reference evidence="3" key="1">
    <citation type="journal article" date="2020" name="Nat. Commun.">
        <title>Large-scale genome sequencing of mycorrhizal fungi provides insights into the early evolution of symbiotic traits.</title>
        <authorList>
            <person name="Miyauchi S."/>
            <person name="Kiss E."/>
            <person name="Kuo A."/>
            <person name="Drula E."/>
            <person name="Kohler A."/>
            <person name="Sanchez-Garcia M."/>
            <person name="Morin E."/>
            <person name="Andreopoulos B."/>
            <person name="Barry K.W."/>
            <person name="Bonito G."/>
            <person name="Buee M."/>
            <person name="Carver A."/>
            <person name="Chen C."/>
            <person name="Cichocki N."/>
            <person name="Clum A."/>
            <person name="Culley D."/>
            <person name="Crous P.W."/>
            <person name="Fauchery L."/>
            <person name="Girlanda M."/>
            <person name="Hayes R.D."/>
            <person name="Keri Z."/>
            <person name="LaButti K."/>
            <person name="Lipzen A."/>
            <person name="Lombard V."/>
            <person name="Magnuson J."/>
            <person name="Maillard F."/>
            <person name="Murat C."/>
            <person name="Nolan M."/>
            <person name="Ohm R.A."/>
            <person name="Pangilinan J."/>
            <person name="Pereira M.F."/>
            <person name="Perotto S."/>
            <person name="Peter M."/>
            <person name="Pfister S."/>
            <person name="Riley R."/>
            <person name="Sitrit Y."/>
            <person name="Stielow J.B."/>
            <person name="Szollosi G."/>
            <person name="Zifcakova L."/>
            <person name="Stursova M."/>
            <person name="Spatafora J.W."/>
            <person name="Tedersoo L."/>
            <person name="Vaario L.M."/>
            <person name="Yamada A."/>
            <person name="Yan M."/>
            <person name="Wang P."/>
            <person name="Xu J."/>
            <person name="Bruns T."/>
            <person name="Baldrian P."/>
            <person name="Vilgalys R."/>
            <person name="Dunand C."/>
            <person name="Henrissat B."/>
            <person name="Grigoriev I.V."/>
            <person name="Hibbett D."/>
            <person name="Nagy L.G."/>
            <person name="Martin F.M."/>
        </authorList>
    </citation>
    <scope>NUCLEOTIDE SEQUENCE</scope>
    <source>
        <strain evidence="3">UH-Tt-Lm1</strain>
    </source>
</reference>
<dbReference type="EMBL" id="WIUZ02000001">
    <property type="protein sequence ID" value="KAF9792956.1"/>
    <property type="molecule type" value="Genomic_DNA"/>
</dbReference>
<evidence type="ECO:0000256" key="2">
    <source>
        <dbReference type="SAM" id="SignalP"/>
    </source>
</evidence>
<evidence type="ECO:0000313" key="4">
    <source>
        <dbReference type="Proteomes" id="UP000736335"/>
    </source>
</evidence>
<dbReference type="Proteomes" id="UP000736335">
    <property type="component" value="Unassembled WGS sequence"/>
</dbReference>
<keyword evidence="4" id="KW-1185">Reference proteome</keyword>
<feature type="signal peptide" evidence="2">
    <location>
        <begin position="1"/>
        <end position="22"/>
    </location>
</feature>